<dbReference type="PANTHER" id="PTHR12526">
    <property type="entry name" value="GLYCOSYLTRANSFERASE"/>
    <property type="match status" value="1"/>
</dbReference>
<dbReference type="Gene3D" id="3.40.50.2000">
    <property type="entry name" value="Glycogen Phosphorylase B"/>
    <property type="match status" value="2"/>
</dbReference>
<gene>
    <name evidence="2" type="ORF">SAMN04487926_12880</name>
</gene>
<organism evidence="2 3">
    <name type="scientific">Paraburkholderia steynii</name>
    <dbReference type="NCBI Taxonomy" id="1245441"/>
    <lineage>
        <taxon>Bacteria</taxon>
        <taxon>Pseudomonadati</taxon>
        <taxon>Pseudomonadota</taxon>
        <taxon>Betaproteobacteria</taxon>
        <taxon>Burkholderiales</taxon>
        <taxon>Burkholderiaceae</taxon>
        <taxon>Paraburkholderia</taxon>
    </lineage>
</organism>
<dbReference type="PANTHER" id="PTHR12526:SF636">
    <property type="entry name" value="BLL3647 PROTEIN"/>
    <property type="match status" value="1"/>
</dbReference>
<reference evidence="2" key="1">
    <citation type="submission" date="2016-10" db="EMBL/GenBank/DDBJ databases">
        <authorList>
            <person name="Varghese N."/>
            <person name="Submissions S."/>
        </authorList>
    </citation>
    <scope>NUCLEOTIDE SEQUENCE [LARGE SCALE GENOMIC DNA]</scope>
    <source>
        <strain evidence="2">YR281</strain>
    </source>
</reference>
<proteinExistence type="predicted"/>
<dbReference type="SUPFAM" id="SSF53756">
    <property type="entry name" value="UDP-Glycosyltransferase/glycogen phosphorylase"/>
    <property type="match status" value="1"/>
</dbReference>
<evidence type="ECO:0000259" key="1">
    <source>
        <dbReference type="Pfam" id="PF04230"/>
    </source>
</evidence>
<comment type="caution">
    <text evidence="2">The sequence shown here is derived from an EMBL/GenBank/DDBJ whole genome shotgun (WGS) entry which is preliminary data.</text>
</comment>
<sequence>MRVSDVYLLHAYSSRNSGDGLLVKLSLRAIREAGFRQVVTVVCLDPESFVDYLDEPQINLISLDQFVIRTITHAWRQRGAVFFGVGGGYLRAGTWKEGCKTLIAHGLQIFCASLWRPRTRIYLPQSVGPFSTAPGYMLKWLVRRHVDTIFLRDDKSVRELNHRHAVRIGDLVVLEISKRPHAIELAASKCLTRSARRKVYFVFRDLGDKPYSDAYIAKLRHLIELTPDANLALQSAGRGNSDDLFYQHVFGVDSAPSLRDVIRCEDAIVVSVRLHGSLESVLGGLPSIHIAYERKGQAAYSDLGLSEYAFHAESFDPNAVAAAIEELRCDPAPFWQKLAGSSANRYGELVKLLQDESSPSITFLIDGNFQKVGDQIYSPHMGYRKFAARFTESFARVQVAARSFPAPHARGELVTGEGAQFIDVGSPRGVTAWIVQLPKLIGRIWRVIHNADLLVLRFPGNLSSIAMLLCRASGRPFSAEIVADPADYFSDSASRHPLRRVARWVHCGATRHAAKYGRTVRYVTDRALQMAYPPRTRARSFGFSDVYLPDESFDSRDDARNTHDDGGVFRIVNVAMMHNESKGHEILLRAVAALRQRALNVELTLVGDGMLRTDFEQLAVRLGLEDVVHFDGALNGDDVLRTVSRHELFVLPSLQEGMPRALLEAMAVGVSVIATHVGGVAEVLDPTSLVPPADIDALTERIASVVTDAKWREQQKQRQREAVLRFRYTELQAHYSRYCEALKAYG</sequence>
<dbReference type="RefSeq" id="WP_091787433.1">
    <property type="nucleotide sequence ID" value="NZ_FNDI01000028.1"/>
</dbReference>
<evidence type="ECO:0000313" key="3">
    <source>
        <dbReference type="Proteomes" id="UP000198900"/>
    </source>
</evidence>
<dbReference type="InterPro" id="IPR007345">
    <property type="entry name" value="Polysacch_pyruvyl_Trfase"/>
</dbReference>
<dbReference type="CDD" id="cd03801">
    <property type="entry name" value="GT4_PimA-like"/>
    <property type="match status" value="1"/>
</dbReference>
<protein>
    <submittedName>
        <fullName evidence="2">Glycosyltransferase involved in cell wall bisynthesis</fullName>
    </submittedName>
</protein>
<dbReference type="Pfam" id="PF13692">
    <property type="entry name" value="Glyco_trans_1_4"/>
    <property type="match status" value="1"/>
</dbReference>
<dbReference type="Pfam" id="PF04230">
    <property type="entry name" value="PS_pyruv_trans"/>
    <property type="match status" value="1"/>
</dbReference>
<evidence type="ECO:0000313" key="2">
    <source>
        <dbReference type="EMBL" id="SDI96836.1"/>
    </source>
</evidence>
<dbReference type="GO" id="GO:0016757">
    <property type="term" value="F:glycosyltransferase activity"/>
    <property type="evidence" value="ECO:0007669"/>
    <property type="project" value="TreeGrafter"/>
</dbReference>
<name>A0A7Z7FM68_9BURK</name>
<dbReference type="AlphaFoldDB" id="A0A7Z7FM68"/>
<dbReference type="Proteomes" id="UP000198900">
    <property type="component" value="Unassembled WGS sequence"/>
</dbReference>
<accession>A0A7Z7FM68</accession>
<keyword evidence="3" id="KW-1185">Reference proteome</keyword>
<dbReference type="EMBL" id="FNDI01000028">
    <property type="protein sequence ID" value="SDI96836.1"/>
    <property type="molecule type" value="Genomic_DNA"/>
</dbReference>
<feature type="domain" description="Polysaccharide pyruvyl transferase" evidence="1">
    <location>
        <begin position="16"/>
        <end position="293"/>
    </location>
</feature>